<keyword evidence="5" id="KW-0479">Metal-binding</keyword>
<protein>
    <recommendedName>
        <fullName evidence="3">ribonuclease H</fullName>
        <ecNumber evidence="3">3.1.26.4</ecNumber>
    </recommendedName>
</protein>
<dbReference type="GO" id="GO:0004523">
    <property type="term" value="F:RNA-DNA hybrid ribonuclease activity"/>
    <property type="evidence" value="ECO:0007669"/>
    <property type="project" value="UniProtKB-EC"/>
</dbReference>
<evidence type="ECO:0000256" key="3">
    <source>
        <dbReference type="ARBA" id="ARBA00012180"/>
    </source>
</evidence>
<sequence>MDVLNLIQRYDPTQDPSLPSKALYDPNSQILQLYANKENGSLNFIEGSLVIYVDGGCRGDEFSSNARAAYGVFAGPGSRYNRADLVAKKKNKLEQTSTRAEIEALSRGVDVVRQIMLRKAYVKDVYIATDSEYLVKAMTEWMPKWLKSGGRRADDGGEVAHFSLLVDIFLRLNAIYYAAGGEKGQGKPVKLWHVPREQNVEANRLVDQILDECGH</sequence>
<dbReference type="GO" id="GO:0046872">
    <property type="term" value="F:metal ion binding"/>
    <property type="evidence" value="ECO:0007669"/>
    <property type="project" value="UniProtKB-KW"/>
</dbReference>
<evidence type="ECO:0000256" key="7">
    <source>
        <dbReference type="ARBA" id="ARBA00022801"/>
    </source>
</evidence>
<dbReference type="PROSITE" id="PS50879">
    <property type="entry name" value="RNASE_H_1"/>
    <property type="match status" value="1"/>
</dbReference>
<comment type="similarity">
    <text evidence="2">Belongs to the RNase H family.</text>
</comment>
<dbReference type="InterPro" id="IPR036397">
    <property type="entry name" value="RNaseH_sf"/>
</dbReference>
<proteinExistence type="inferred from homology"/>
<organism evidence="9 10">
    <name type="scientific">Apodospora peruviana</name>
    <dbReference type="NCBI Taxonomy" id="516989"/>
    <lineage>
        <taxon>Eukaryota</taxon>
        <taxon>Fungi</taxon>
        <taxon>Dikarya</taxon>
        <taxon>Ascomycota</taxon>
        <taxon>Pezizomycotina</taxon>
        <taxon>Sordariomycetes</taxon>
        <taxon>Sordariomycetidae</taxon>
        <taxon>Sordariales</taxon>
        <taxon>Lasiosphaeriaceae</taxon>
        <taxon>Apodospora</taxon>
    </lineage>
</organism>
<keyword evidence="7" id="KW-0378">Hydrolase</keyword>
<dbReference type="EMBL" id="JAUEDM010000003">
    <property type="protein sequence ID" value="KAK3323086.1"/>
    <property type="molecule type" value="Genomic_DNA"/>
</dbReference>
<reference evidence="9" key="1">
    <citation type="journal article" date="2023" name="Mol. Phylogenet. Evol.">
        <title>Genome-scale phylogeny and comparative genomics of the fungal order Sordariales.</title>
        <authorList>
            <person name="Hensen N."/>
            <person name="Bonometti L."/>
            <person name="Westerberg I."/>
            <person name="Brannstrom I.O."/>
            <person name="Guillou S."/>
            <person name="Cros-Aarteil S."/>
            <person name="Calhoun S."/>
            <person name="Haridas S."/>
            <person name="Kuo A."/>
            <person name="Mondo S."/>
            <person name="Pangilinan J."/>
            <person name="Riley R."/>
            <person name="LaButti K."/>
            <person name="Andreopoulos B."/>
            <person name="Lipzen A."/>
            <person name="Chen C."/>
            <person name="Yan M."/>
            <person name="Daum C."/>
            <person name="Ng V."/>
            <person name="Clum A."/>
            <person name="Steindorff A."/>
            <person name="Ohm R.A."/>
            <person name="Martin F."/>
            <person name="Silar P."/>
            <person name="Natvig D.O."/>
            <person name="Lalanne C."/>
            <person name="Gautier V."/>
            <person name="Ament-Velasquez S.L."/>
            <person name="Kruys A."/>
            <person name="Hutchinson M.I."/>
            <person name="Powell A.J."/>
            <person name="Barry K."/>
            <person name="Miller A.N."/>
            <person name="Grigoriev I.V."/>
            <person name="Debuchy R."/>
            <person name="Gladieux P."/>
            <person name="Hiltunen Thoren M."/>
            <person name="Johannesson H."/>
        </authorList>
    </citation>
    <scope>NUCLEOTIDE SEQUENCE</scope>
    <source>
        <strain evidence="9">CBS 118394</strain>
    </source>
</reference>
<dbReference type="PANTHER" id="PTHR10642:SF26">
    <property type="entry name" value="RIBONUCLEASE H1"/>
    <property type="match status" value="1"/>
</dbReference>
<dbReference type="InterPro" id="IPR002156">
    <property type="entry name" value="RNaseH_domain"/>
</dbReference>
<evidence type="ECO:0000256" key="5">
    <source>
        <dbReference type="ARBA" id="ARBA00022723"/>
    </source>
</evidence>
<evidence type="ECO:0000256" key="4">
    <source>
        <dbReference type="ARBA" id="ARBA00022722"/>
    </source>
</evidence>
<dbReference type="PANTHER" id="PTHR10642">
    <property type="entry name" value="RIBONUCLEASE H1"/>
    <property type="match status" value="1"/>
</dbReference>
<reference evidence="9" key="2">
    <citation type="submission" date="2023-06" db="EMBL/GenBank/DDBJ databases">
        <authorList>
            <consortium name="Lawrence Berkeley National Laboratory"/>
            <person name="Haridas S."/>
            <person name="Hensen N."/>
            <person name="Bonometti L."/>
            <person name="Westerberg I."/>
            <person name="Brannstrom I.O."/>
            <person name="Guillou S."/>
            <person name="Cros-Aarteil S."/>
            <person name="Calhoun S."/>
            <person name="Kuo A."/>
            <person name="Mondo S."/>
            <person name="Pangilinan J."/>
            <person name="Riley R."/>
            <person name="Labutti K."/>
            <person name="Andreopoulos B."/>
            <person name="Lipzen A."/>
            <person name="Chen C."/>
            <person name="Yanf M."/>
            <person name="Daum C."/>
            <person name="Ng V."/>
            <person name="Clum A."/>
            <person name="Steindorff A."/>
            <person name="Ohm R."/>
            <person name="Martin F."/>
            <person name="Silar P."/>
            <person name="Natvig D."/>
            <person name="Lalanne C."/>
            <person name="Gautier V."/>
            <person name="Ament-Velasquez S.L."/>
            <person name="Kruys A."/>
            <person name="Hutchinson M.I."/>
            <person name="Powell A.J."/>
            <person name="Barry K."/>
            <person name="Miller A.N."/>
            <person name="Grigoriev I.V."/>
            <person name="Debuchy R."/>
            <person name="Gladieux P."/>
            <person name="Thoren M.H."/>
            <person name="Johannesson H."/>
        </authorList>
    </citation>
    <scope>NUCLEOTIDE SEQUENCE</scope>
    <source>
        <strain evidence="9">CBS 118394</strain>
    </source>
</reference>
<dbReference type="GO" id="GO:0003676">
    <property type="term" value="F:nucleic acid binding"/>
    <property type="evidence" value="ECO:0007669"/>
    <property type="project" value="InterPro"/>
</dbReference>
<dbReference type="InterPro" id="IPR050092">
    <property type="entry name" value="RNase_H"/>
</dbReference>
<name>A0AAE0M868_9PEZI</name>
<evidence type="ECO:0000256" key="6">
    <source>
        <dbReference type="ARBA" id="ARBA00022759"/>
    </source>
</evidence>
<evidence type="ECO:0000256" key="1">
    <source>
        <dbReference type="ARBA" id="ARBA00000077"/>
    </source>
</evidence>
<keyword evidence="10" id="KW-1185">Reference proteome</keyword>
<evidence type="ECO:0000259" key="8">
    <source>
        <dbReference type="PROSITE" id="PS50879"/>
    </source>
</evidence>
<feature type="domain" description="RNase H type-1" evidence="8">
    <location>
        <begin position="45"/>
        <end position="215"/>
    </location>
</feature>
<keyword evidence="4" id="KW-0540">Nuclease</keyword>
<dbReference type="Proteomes" id="UP001283341">
    <property type="component" value="Unassembled WGS sequence"/>
</dbReference>
<evidence type="ECO:0000313" key="9">
    <source>
        <dbReference type="EMBL" id="KAK3323086.1"/>
    </source>
</evidence>
<accession>A0AAE0M868</accession>
<dbReference type="InterPro" id="IPR012337">
    <property type="entry name" value="RNaseH-like_sf"/>
</dbReference>
<comment type="caution">
    <text evidence="9">The sequence shown here is derived from an EMBL/GenBank/DDBJ whole genome shotgun (WGS) entry which is preliminary data.</text>
</comment>
<dbReference type="GO" id="GO:0043137">
    <property type="term" value="P:DNA replication, removal of RNA primer"/>
    <property type="evidence" value="ECO:0007669"/>
    <property type="project" value="TreeGrafter"/>
</dbReference>
<evidence type="ECO:0000256" key="2">
    <source>
        <dbReference type="ARBA" id="ARBA00005300"/>
    </source>
</evidence>
<dbReference type="EC" id="3.1.26.4" evidence="3"/>
<keyword evidence="6" id="KW-0255">Endonuclease</keyword>
<gene>
    <name evidence="9" type="ORF">B0H66DRAFT_555790</name>
</gene>
<dbReference type="Gene3D" id="3.30.420.10">
    <property type="entry name" value="Ribonuclease H-like superfamily/Ribonuclease H"/>
    <property type="match status" value="1"/>
</dbReference>
<dbReference type="AlphaFoldDB" id="A0AAE0M868"/>
<dbReference type="Pfam" id="PF00075">
    <property type="entry name" value="RNase_H"/>
    <property type="match status" value="1"/>
</dbReference>
<evidence type="ECO:0000313" key="10">
    <source>
        <dbReference type="Proteomes" id="UP001283341"/>
    </source>
</evidence>
<comment type="catalytic activity">
    <reaction evidence="1">
        <text>Endonucleolytic cleavage to 5'-phosphomonoester.</text>
        <dbReference type="EC" id="3.1.26.4"/>
    </reaction>
</comment>
<dbReference type="SUPFAM" id="SSF53098">
    <property type="entry name" value="Ribonuclease H-like"/>
    <property type="match status" value="1"/>
</dbReference>